<dbReference type="InterPro" id="IPR013750">
    <property type="entry name" value="GHMP_kinase_C_dom"/>
</dbReference>
<dbReference type="Gene3D" id="3.30.70.890">
    <property type="entry name" value="GHMP kinase, C-terminal domain"/>
    <property type="match status" value="1"/>
</dbReference>
<organism evidence="12 13">
    <name type="scientific">Gulosibacter bifidus</name>
    <dbReference type="NCBI Taxonomy" id="272239"/>
    <lineage>
        <taxon>Bacteria</taxon>
        <taxon>Bacillati</taxon>
        <taxon>Actinomycetota</taxon>
        <taxon>Actinomycetes</taxon>
        <taxon>Micrococcales</taxon>
        <taxon>Microbacteriaceae</taxon>
        <taxon>Gulosibacter</taxon>
    </lineage>
</organism>
<proteinExistence type="inferred from homology"/>
<dbReference type="SUPFAM" id="SSF54211">
    <property type="entry name" value="Ribosomal protein S5 domain 2-like"/>
    <property type="match status" value="1"/>
</dbReference>
<evidence type="ECO:0000256" key="1">
    <source>
        <dbReference type="ARBA" id="ARBA00009684"/>
    </source>
</evidence>
<feature type="binding site" evidence="9">
    <location>
        <begin position="105"/>
        <end position="115"/>
    </location>
    <ligand>
        <name>ATP</name>
        <dbReference type="ChEBI" id="CHEBI:30616"/>
    </ligand>
</feature>
<evidence type="ECO:0000313" key="13">
    <source>
        <dbReference type="Proteomes" id="UP001597453"/>
    </source>
</evidence>
<dbReference type="EMBL" id="JBHUNF010000002">
    <property type="protein sequence ID" value="MFD2674317.1"/>
    <property type="molecule type" value="Genomic_DNA"/>
</dbReference>
<dbReference type="RefSeq" id="WP_066056950.1">
    <property type="nucleotide sequence ID" value="NZ_JBHUNF010000002.1"/>
</dbReference>
<keyword evidence="4 9" id="KW-0808">Transferase</keyword>
<feature type="domain" description="GHMP kinase C-terminal" evidence="11">
    <location>
        <begin position="221"/>
        <end position="294"/>
    </location>
</feature>
<accession>A0ABW5RHF1</accession>
<evidence type="ECO:0000256" key="9">
    <source>
        <dbReference type="HAMAP-Rule" id="MF_00061"/>
    </source>
</evidence>
<evidence type="ECO:0000256" key="5">
    <source>
        <dbReference type="ARBA" id="ARBA00022741"/>
    </source>
</evidence>
<dbReference type="Gene3D" id="3.30.230.10">
    <property type="match status" value="1"/>
</dbReference>
<protein>
    <recommendedName>
        <fullName evidence="3 9">4-diphosphocytidyl-2-C-methyl-D-erythritol kinase</fullName>
        <shortName evidence="9">CMK</shortName>
        <ecNumber evidence="2 9">2.7.1.148</ecNumber>
    </recommendedName>
    <alternativeName>
        <fullName evidence="8 9">4-(cytidine-5'-diphospho)-2-C-methyl-D-erythritol kinase</fullName>
    </alternativeName>
</protein>
<dbReference type="SUPFAM" id="SSF55060">
    <property type="entry name" value="GHMP Kinase, C-terminal domain"/>
    <property type="match status" value="1"/>
</dbReference>
<dbReference type="InterPro" id="IPR006204">
    <property type="entry name" value="GHMP_kinase_N_dom"/>
</dbReference>
<evidence type="ECO:0000313" key="12">
    <source>
        <dbReference type="EMBL" id="MFD2674317.1"/>
    </source>
</evidence>
<dbReference type="HAMAP" id="MF_00061">
    <property type="entry name" value="IspE"/>
    <property type="match status" value="1"/>
</dbReference>
<name>A0ABW5RHF1_9MICO</name>
<dbReference type="PIRSF" id="PIRSF010376">
    <property type="entry name" value="IspE"/>
    <property type="match status" value="1"/>
</dbReference>
<dbReference type="PANTHER" id="PTHR43527:SF2">
    <property type="entry name" value="4-DIPHOSPHOCYTIDYL-2-C-METHYL-D-ERYTHRITOL KINASE, CHLOROPLASTIC"/>
    <property type="match status" value="1"/>
</dbReference>
<reference evidence="13" key="1">
    <citation type="journal article" date="2019" name="Int. J. Syst. Evol. Microbiol.">
        <title>The Global Catalogue of Microorganisms (GCM) 10K type strain sequencing project: providing services to taxonomists for standard genome sequencing and annotation.</title>
        <authorList>
            <consortium name="The Broad Institute Genomics Platform"/>
            <consortium name="The Broad Institute Genome Sequencing Center for Infectious Disease"/>
            <person name="Wu L."/>
            <person name="Ma J."/>
        </authorList>
    </citation>
    <scope>NUCLEOTIDE SEQUENCE [LARGE SCALE GENOMIC DNA]</scope>
    <source>
        <strain evidence="13">TISTR 1511</strain>
    </source>
</reference>
<dbReference type="InterPro" id="IPR036554">
    <property type="entry name" value="GHMP_kinase_C_sf"/>
</dbReference>
<comment type="function">
    <text evidence="9">Catalyzes the phosphorylation of the position 2 hydroxy group of 4-diphosphocytidyl-2C-methyl-D-erythritol.</text>
</comment>
<evidence type="ECO:0000256" key="8">
    <source>
        <dbReference type="ARBA" id="ARBA00032554"/>
    </source>
</evidence>
<dbReference type="InterPro" id="IPR004424">
    <property type="entry name" value="IspE"/>
</dbReference>
<keyword evidence="13" id="KW-1185">Reference proteome</keyword>
<evidence type="ECO:0000256" key="2">
    <source>
        <dbReference type="ARBA" id="ARBA00012052"/>
    </source>
</evidence>
<evidence type="ECO:0000256" key="6">
    <source>
        <dbReference type="ARBA" id="ARBA00022777"/>
    </source>
</evidence>
<feature type="domain" description="GHMP kinase N-terminal" evidence="10">
    <location>
        <begin position="77"/>
        <end position="155"/>
    </location>
</feature>
<dbReference type="Pfam" id="PF00288">
    <property type="entry name" value="GHMP_kinases_N"/>
    <property type="match status" value="1"/>
</dbReference>
<evidence type="ECO:0000256" key="4">
    <source>
        <dbReference type="ARBA" id="ARBA00022679"/>
    </source>
</evidence>
<keyword evidence="5 9" id="KW-0547">Nucleotide-binding</keyword>
<dbReference type="NCBIfam" id="TIGR00154">
    <property type="entry name" value="ispE"/>
    <property type="match status" value="1"/>
</dbReference>
<dbReference type="NCBIfam" id="NF002870">
    <property type="entry name" value="PRK03188.1"/>
    <property type="match status" value="1"/>
</dbReference>
<dbReference type="PANTHER" id="PTHR43527">
    <property type="entry name" value="4-DIPHOSPHOCYTIDYL-2-C-METHYL-D-ERYTHRITOL KINASE, CHLOROPLASTIC"/>
    <property type="match status" value="1"/>
</dbReference>
<comment type="similarity">
    <text evidence="1 9">Belongs to the GHMP kinase family. IspE subfamily.</text>
</comment>
<dbReference type="InterPro" id="IPR014721">
    <property type="entry name" value="Ribsml_uS5_D2-typ_fold_subgr"/>
</dbReference>
<gene>
    <name evidence="9" type="primary">ispE</name>
    <name evidence="12" type="ORF">ACFSUQ_03250</name>
</gene>
<dbReference type="GO" id="GO:0050515">
    <property type="term" value="F:4-(cytidine 5'-diphospho)-2-C-methyl-D-erythritol kinase activity"/>
    <property type="evidence" value="ECO:0007669"/>
    <property type="project" value="UniProtKB-EC"/>
</dbReference>
<comment type="pathway">
    <text evidence="9">Isoprenoid biosynthesis; isopentenyl diphosphate biosynthesis via DXP pathway; isopentenyl diphosphate from 1-deoxy-D-xylulose 5-phosphate: step 3/6.</text>
</comment>
<dbReference type="EC" id="2.7.1.148" evidence="2 9"/>
<keyword evidence="9" id="KW-0414">Isoprene biosynthesis</keyword>
<feature type="active site" evidence="9">
    <location>
        <position position="147"/>
    </location>
</feature>
<keyword evidence="7 9" id="KW-0067">ATP-binding</keyword>
<comment type="caution">
    <text evidence="12">The sequence shown here is derived from an EMBL/GenBank/DDBJ whole genome shotgun (WGS) entry which is preliminary data.</text>
</comment>
<keyword evidence="6 9" id="KW-0418">Kinase</keyword>
<dbReference type="Pfam" id="PF08544">
    <property type="entry name" value="GHMP_kinases_C"/>
    <property type="match status" value="1"/>
</dbReference>
<comment type="catalytic activity">
    <reaction evidence="9">
        <text>4-CDP-2-C-methyl-D-erythritol + ATP = 4-CDP-2-C-methyl-D-erythritol 2-phosphate + ADP + H(+)</text>
        <dbReference type="Rhea" id="RHEA:18437"/>
        <dbReference type="ChEBI" id="CHEBI:15378"/>
        <dbReference type="ChEBI" id="CHEBI:30616"/>
        <dbReference type="ChEBI" id="CHEBI:57823"/>
        <dbReference type="ChEBI" id="CHEBI:57919"/>
        <dbReference type="ChEBI" id="CHEBI:456216"/>
        <dbReference type="EC" id="2.7.1.148"/>
    </reaction>
</comment>
<evidence type="ECO:0000256" key="3">
    <source>
        <dbReference type="ARBA" id="ARBA00017473"/>
    </source>
</evidence>
<evidence type="ECO:0000259" key="11">
    <source>
        <dbReference type="Pfam" id="PF08544"/>
    </source>
</evidence>
<evidence type="ECO:0000259" key="10">
    <source>
        <dbReference type="Pfam" id="PF00288"/>
    </source>
</evidence>
<dbReference type="InterPro" id="IPR020568">
    <property type="entry name" value="Ribosomal_Su5_D2-typ_SF"/>
</dbReference>
<sequence>MAAETTPLREVVAVAPGKVNVTLAVGALADDGYHPLATTFMALDLYEHVRAVAADEISLQYASGSIPTDELSCGEDNLAIRAARALAEFTGTEQGVALTITKHVPIAGGMGGGSADAAATLIACDRLWGTNLTNEDLLALGATLGSDVPFAILGGVAIGTGRGDSLAPTMVSGTFEWVLRLSDEGMSTPATYRALDEHRARHRAHLSVAAEPEVAEDAVLALRGGDVHALAQALDNDLQAPALGLRPDLAEALEFGETQGALAGIVSGSGPTLAFLAENAAAADALATRFADAGHRVVRASGPVLGARVIEQR</sequence>
<evidence type="ECO:0000256" key="7">
    <source>
        <dbReference type="ARBA" id="ARBA00022840"/>
    </source>
</evidence>
<dbReference type="Proteomes" id="UP001597453">
    <property type="component" value="Unassembled WGS sequence"/>
</dbReference>
<feature type="active site" evidence="9">
    <location>
        <position position="18"/>
    </location>
</feature>